<dbReference type="GO" id="GO:0006508">
    <property type="term" value="P:proteolysis"/>
    <property type="evidence" value="ECO:0007669"/>
    <property type="project" value="UniProtKB-KW"/>
</dbReference>
<name>A0A5D3E0C3_CUCMM</name>
<sequence>MKASKLLNQSTCRILASVVDTREAKVFLTAELMVRDYLSKYFPKELPGLPPHREIDFAIEFEPDILPMPKALYIMAPA</sequence>
<accession>A0A5D3E0C3</accession>
<dbReference type="AlphaFoldDB" id="A0A5D3E0C3"/>
<evidence type="ECO:0000313" key="1">
    <source>
        <dbReference type="EMBL" id="TYK28960.1"/>
    </source>
</evidence>
<proteinExistence type="predicted"/>
<gene>
    <name evidence="1" type="ORF">E5676_scaffold120G00490</name>
</gene>
<organism evidence="1 2">
    <name type="scientific">Cucumis melo var. makuwa</name>
    <name type="common">Oriental melon</name>
    <dbReference type="NCBI Taxonomy" id="1194695"/>
    <lineage>
        <taxon>Eukaryota</taxon>
        <taxon>Viridiplantae</taxon>
        <taxon>Streptophyta</taxon>
        <taxon>Embryophyta</taxon>
        <taxon>Tracheophyta</taxon>
        <taxon>Spermatophyta</taxon>
        <taxon>Magnoliopsida</taxon>
        <taxon>eudicotyledons</taxon>
        <taxon>Gunneridae</taxon>
        <taxon>Pentapetalae</taxon>
        <taxon>rosids</taxon>
        <taxon>fabids</taxon>
        <taxon>Cucurbitales</taxon>
        <taxon>Cucurbitaceae</taxon>
        <taxon>Benincaseae</taxon>
        <taxon>Cucumis</taxon>
    </lineage>
</organism>
<protein>
    <submittedName>
        <fullName evidence="1">Gag protease polyprotein</fullName>
    </submittedName>
</protein>
<evidence type="ECO:0000313" key="2">
    <source>
        <dbReference type="Proteomes" id="UP000321947"/>
    </source>
</evidence>
<dbReference type="GO" id="GO:0008233">
    <property type="term" value="F:peptidase activity"/>
    <property type="evidence" value="ECO:0007669"/>
    <property type="project" value="UniProtKB-KW"/>
</dbReference>
<comment type="caution">
    <text evidence="1">The sequence shown here is derived from an EMBL/GenBank/DDBJ whole genome shotgun (WGS) entry which is preliminary data.</text>
</comment>
<reference evidence="1 2" key="1">
    <citation type="submission" date="2019-08" db="EMBL/GenBank/DDBJ databases">
        <title>Draft genome sequences of two oriental melons (Cucumis melo L. var makuwa).</title>
        <authorList>
            <person name="Kwon S.-Y."/>
        </authorList>
    </citation>
    <scope>NUCLEOTIDE SEQUENCE [LARGE SCALE GENOMIC DNA]</scope>
    <source>
        <strain evidence="2">cv. Chang Bougi</strain>
        <tissue evidence="1">Leaf</tissue>
    </source>
</reference>
<keyword evidence="1" id="KW-0378">Hydrolase</keyword>
<keyword evidence="1" id="KW-0645">Protease</keyword>
<dbReference type="EMBL" id="SSTD01001877">
    <property type="protein sequence ID" value="TYK28960.1"/>
    <property type="molecule type" value="Genomic_DNA"/>
</dbReference>
<dbReference type="Proteomes" id="UP000321947">
    <property type="component" value="Unassembled WGS sequence"/>
</dbReference>